<name>A0A7Y0Q5F3_9GAMM</name>
<dbReference type="Pfam" id="PF01810">
    <property type="entry name" value="LysE"/>
    <property type="match status" value="1"/>
</dbReference>
<gene>
    <name evidence="7" type="ORF">HII17_00555</name>
</gene>
<dbReference type="AlphaFoldDB" id="A0A7Y0Q5F3"/>
<dbReference type="EMBL" id="JABBXH010000001">
    <property type="protein sequence ID" value="NMP30036.1"/>
    <property type="molecule type" value="Genomic_DNA"/>
</dbReference>
<comment type="caution">
    <text evidence="7">The sequence shown here is derived from an EMBL/GenBank/DDBJ whole genome shotgun (WGS) entry which is preliminary data.</text>
</comment>
<keyword evidence="2" id="KW-1003">Cell membrane</keyword>
<organism evidence="7 8">
    <name type="scientific">Thalassotalea algicola</name>
    <dbReference type="NCBI Taxonomy" id="2716224"/>
    <lineage>
        <taxon>Bacteria</taxon>
        <taxon>Pseudomonadati</taxon>
        <taxon>Pseudomonadota</taxon>
        <taxon>Gammaproteobacteria</taxon>
        <taxon>Alteromonadales</taxon>
        <taxon>Colwelliaceae</taxon>
        <taxon>Thalassotalea</taxon>
    </lineage>
</organism>
<reference evidence="7 8" key="1">
    <citation type="submission" date="2020-04" db="EMBL/GenBank/DDBJ databases">
        <title>Thalassotalea sp. M1531, isolated from the surface of marine red alga.</title>
        <authorList>
            <person name="Pang L."/>
            <person name="Lu D.-C."/>
        </authorList>
    </citation>
    <scope>NUCLEOTIDE SEQUENCE [LARGE SCALE GENOMIC DNA]</scope>
    <source>
        <strain evidence="7 8">M1531</strain>
    </source>
</reference>
<dbReference type="PANTHER" id="PTHR30086">
    <property type="entry name" value="ARGININE EXPORTER PROTEIN ARGO"/>
    <property type="match status" value="1"/>
</dbReference>
<evidence type="ECO:0000256" key="3">
    <source>
        <dbReference type="ARBA" id="ARBA00022692"/>
    </source>
</evidence>
<evidence type="ECO:0000256" key="5">
    <source>
        <dbReference type="ARBA" id="ARBA00023136"/>
    </source>
</evidence>
<accession>A0A7Y0Q5F3</accession>
<evidence type="ECO:0000313" key="7">
    <source>
        <dbReference type="EMBL" id="NMP30036.1"/>
    </source>
</evidence>
<dbReference type="Proteomes" id="UP000568664">
    <property type="component" value="Unassembled WGS sequence"/>
</dbReference>
<dbReference type="InterPro" id="IPR001123">
    <property type="entry name" value="LeuE-type"/>
</dbReference>
<dbReference type="RefSeq" id="WP_169073385.1">
    <property type="nucleotide sequence ID" value="NZ_JABBXH010000001.1"/>
</dbReference>
<keyword evidence="3 6" id="KW-0812">Transmembrane</keyword>
<evidence type="ECO:0000313" key="8">
    <source>
        <dbReference type="Proteomes" id="UP000568664"/>
    </source>
</evidence>
<proteinExistence type="predicted"/>
<keyword evidence="8" id="KW-1185">Reference proteome</keyword>
<feature type="transmembrane region" description="Helical" evidence="6">
    <location>
        <begin position="43"/>
        <end position="64"/>
    </location>
</feature>
<feature type="transmembrane region" description="Helical" evidence="6">
    <location>
        <begin position="178"/>
        <end position="195"/>
    </location>
</feature>
<dbReference type="GO" id="GO:0033228">
    <property type="term" value="P:cysteine export across plasma membrane"/>
    <property type="evidence" value="ECO:0007669"/>
    <property type="project" value="TreeGrafter"/>
</dbReference>
<dbReference type="GO" id="GO:0005886">
    <property type="term" value="C:plasma membrane"/>
    <property type="evidence" value="ECO:0007669"/>
    <property type="project" value="UniProtKB-SubCell"/>
</dbReference>
<evidence type="ECO:0000256" key="1">
    <source>
        <dbReference type="ARBA" id="ARBA00004651"/>
    </source>
</evidence>
<keyword evidence="5 6" id="KW-0472">Membrane</keyword>
<dbReference type="PANTHER" id="PTHR30086:SF20">
    <property type="entry name" value="ARGININE EXPORTER PROTEIN ARGO-RELATED"/>
    <property type="match status" value="1"/>
</dbReference>
<feature type="transmembrane region" description="Helical" evidence="6">
    <location>
        <begin position="76"/>
        <end position="95"/>
    </location>
</feature>
<evidence type="ECO:0000256" key="2">
    <source>
        <dbReference type="ARBA" id="ARBA00022475"/>
    </source>
</evidence>
<feature type="transmembrane region" description="Helical" evidence="6">
    <location>
        <begin position="139"/>
        <end position="166"/>
    </location>
</feature>
<sequence length="196" mass="20618">MVESFIVLISATALLLGSPGPAPLALAATGATFGIKKGIPFLAGILVGLSVAIVGATAGLAALFSQFPSFRVICQVIGGAYILYIAFKIASAPVIDSHKTNIAPNFKDGFILNLLNPKAYAAFLAIFSQFLLSFSDSTIGYIVTGFTCLMVAALVDTLWLMFGGLLRPIFSNPKQARIIRVVFAILMVIAVVYALV</sequence>
<dbReference type="GO" id="GO:0015171">
    <property type="term" value="F:amino acid transmembrane transporter activity"/>
    <property type="evidence" value="ECO:0007669"/>
    <property type="project" value="TreeGrafter"/>
</dbReference>
<protein>
    <submittedName>
        <fullName evidence="7">LysE family translocator</fullName>
    </submittedName>
</protein>
<evidence type="ECO:0000256" key="6">
    <source>
        <dbReference type="SAM" id="Phobius"/>
    </source>
</evidence>
<evidence type="ECO:0000256" key="4">
    <source>
        <dbReference type="ARBA" id="ARBA00022989"/>
    </source>
</evidence>
<comment type="subcellular location">
    <subcellularLocation>
        <location evidence="1">Cell membrane</location>
        <topology evidence="1">Multi-pass membrane protein</topology>
    </subcellularLocation>
</comment>
<keyword evidence="4 6" id="KW-1133">Transmembrane helix</keyword>